<evidence type="ECO:0000259" key="1">
    <source>
        <dbReference type="Pfam" id="PF00651"/>
    </source>
</evidence>
<dbReference type="Proteomes" id="UP001432027">
    <property type="component" value="Unassembled WGS sequence"/>
</dbReference>
<reference evidence="2" key="1">
    <citation type="submission" date="2023-10" db="EMBL/GenBank/DDBJ databases">
        <title>Genome assembly of Pristionchus species.</title>
        <authorList>
            <person name="Yoshida K."/>
            <person name="Sommer R.J."/>
        </authorList>
    </citation>
    <scope>NUCLEOTIDE SEQUENCE</scope>
    <source>
        <strain evidence="2">RS0144</strain>
    </source>
</reference>
<dbReference type="PANTHER" id="PTHR22744">
    <property type="entry name" value="HELIX LOOP HELIX PROTEIN 21-RELATED"/>
    <property type="match status" value="1"/>
</dbReference>
<accession>A0AAV5U5H1</accession>
<dbReference type="AlphaFoldDB" id="A0AAV5U5H1"/>
<organism evidence="2 3">
    <name type="scientific">Pristionchus entomophagus</name>
    <dbReference type="NCBI Taxonomy" id="358040"/>
    <lineage>
        <taxon>Eukaryota</taxon>
        <taxon>Metazoa</taxon>
        <taxon>Ecdysozoa</taxon>
        <taxon>Nematoda</taxon>
        <taxon>Chromadorea</taxon>
        <taxon>Rhabditida</taxon>
        <taxon>Rhabditina</taxon>
        <taxon>Diplogasteromorpha</taxon>
        <taxon>Diplogasteroidea</taxon>
        <taxon>Neodiplogasteridae</taxon>
        <taxon>Pristionchus</taxon>
    </lineage>
</organism>
<dbReference type="InterPro" id="IPR000210">
    <property type="entry name" value="BTB/POZ_dom"/>
</dbReference>
<feature type="domain" description="BTB" evidence="1">
    <location>
        <begin position="1"/>
        <end position="68"/>
    </location>
</feature>
<dbReference type="EMBL" id="BTSX01000005">
    <property type="protein sequence ID" value="GMT01693.1"/>
    <property type="molecule type" value="Genomic_DNA"/>
</dbReference>
<gene>
    <name evidence="2" type="ORF">PENTCL1PPCAC_23867</name>
</gene>
<dbReference type="Pfam" id="PF00651">
    <property type="entry name" value="BTB"/>
    <property type="match status" value="1"/>
</dbReference>
<sequence length="134" mass="15683">FYGNFAEKDKDEVEIKDIVFEEFLDLLRLIYLGPAEITDRNVLHILKLGDRFQIERVVDLSVKYLTQSKGFDAANKLLIADQYRLVSLKDHCLQSFTTLSDLMYHLNPECFSNFSSEMKNAIYDRMFKIQFPAT</sequence>
<name>A0AAV5U5H1_9BILA</name>
<protein>
    <recommendedName>
        <fullName evidence="1">BTB domain-containing protein</fullName>
    </recommendedName>
</protein>
<dbReference type="InterPro" id="IPR011333">
    <property type="entry name" value="SKP1/BTB/POZ_sf"/>
</dbReference>
<dbReference type="Gene3D" id="3.30.710.10">
    <property type="entry name" value="Potassium Channel Kv1.1, Chain A"/>
    <property type="match status" value="1"/>
</dbReference>
<comment type="caution">
    <text evidence="2">The sequence shown here is derived from an EMBL/GenBank/DDBJ whole genome shotgun (WGS) entry which is preliminary data.</text>
</comment>
<evidence type="ECO:0000313" key="2">
    <source>
        <dbReference type="EMBL" id="GMT01693.1"/>
    </source>
</evidence>
<evidence type="ECO:0000313" key="3">
    <source>
        <dbReference type="Proteomes" id="UP001432027"/>
    </source>
</evidence>
<dbReference type="PANTHER" id="PTHR22744:SF14">
    <property type="entry name" value="BTB DOMAIN-CONTAINING PROTEIN-RELATED"/>
    <property type="match status" value="1"/>
</dbReference>
<keyword evidence="3" id="KW-1185">Reference proteome</keyword>
<feature type="non-terminal residue" evidence="2">
    <location>
        <position position="1"/>
    </location>
</feature>
<proteinExistence type="predicted"/>
<dbReference type="SUPFAM" id="SSF54695">
    <property type="entry name" value="POZ domain"/>
    <property type="match status" value="1"/>
</dbReference>